<comment type="caution">
    <text evidence="1">The sequence shown here is derived from an EMBL/GenBank/DDBJ whole genome shotgun (WGS) entry which is preliminary data.</text>
</comment>
<sequence>MAARCGNGKPGQAKGYGEEARGRKIRIARLEGTAIYPDEHVSALPSRPGNDLTTNSHDDDVRRGSLSKIMSSIPGLSGAMEGVSDEDAGSKLKRMIFIMDSMDNAELDSDGLIFVSVFGAFCKSENSTAFPNLEHA</sequence>
<accession>A0ACC2XRB7</accession>
<protein>
    <submittedName>
        <fullName evidence="1">Uncharacterized protein</fullName>
    </submittedName>
</protein>
<name>A0ACC2XRB7_9TREE</name>
<dbReference type="Proteomes" id="UP001234202">
    <property type="component" value="Unassembled WGS sequence"/>
</dbReference>
<reference evidence="1" key="1">
    <citation type="submission" date="2023-04" db="EMBL/GenBank/DDBJ databases">
        <title>Draft Genome sequencing of Naganishia species isolated from polar environments using Oxford Nanopore Technology.</title>
        <authorList>
            <person name="Leo P."/>
            <person name="Venkateswaran K."/>
        </authorList>
    </citation>
    <scope>NUCLEOTIDE SEQUENCE</scope>
    <source>
        <strain evidence="1">DBVPG 5303</strain>
    </source>
</reference>
<evidence type="ECO:0000313" key="2">
    <source>
        <dbReference type="Proteomes" id="UP001234202"/>
    </source>
</evidence>
<evidence type="ECO:0000313" key="1">
    <source>
        <dbReference type="EMBL" id="KAJ9126185.1"/>
    </source>
</evidence>
<proteinExistence type="predicted"/>
<gene>
    <name evidence="1" type="ORF">QFC24_002458</name>
</gene>
<keyword evidence="2" id="KW-1185">Reference proteome</keyword>
<organism evidence="1 2">
    <name type="scientific">Naganishia onofrii</name>
    <dbReference type="NCBI Taxonomy" id="1851511"/>
    <lineage>
        <taxon>Eukaryota</taxon>
        <taxon>Fungi</taxon>
        <taxon>Dikarya</taxon>
        <taxon>Basidiomycota</taxon>
        <taxon>Agaricomycotina</taxon>
        <taxon>Tremellomycetes</taxon>
        <taxon>Filobasidiales</taxon>
        <taxon>Filobasidiaceae</taxon>
        <taxon>Naganishia</taxon>
    </lineage>
</organism>
<dbReference type="EMBL" id="JASBWV010000006">
    <property type="protein sequence ID" value="KAJ9126185.1"/>
    <property type="molecule type" value="Genomic_DNA"/>
</dbReference>